<dbReference type="Proteomes" id="UP000823388">
    <property type="component" value="Chromosome 9K"/>
</dbReference>
<dbReference type="AlphaFoldDB" id="A0A8T0NYS4"/>
<gene>
    <name evidence="1" type="ORF">PVAP13_9KG600601</name>
</gene>
<organism evidence="1 2">
    <name type="scientific">Panicum virgatum</name>
    <name type="common">Blackwell switchgrass</name>
    <dbReference type="NCBI Taxonomy" id="38727"/>
    <lineage>
        <taxon>Eukaryota</taxon>
        <taxon>Viridiplantae</taxon>
        <taxon>Streptophyta</taxon>
        <taxon>Embryophyta</taxon>
        <taxon>Tracheophyta</taxon>
        <taxon>Spermatophyta</taxon>
        <taxon>Magnoliopsida</taxon>
        <taxon>Liliopsida</taxon>
        <taxon>Poales</taxon>
        <taxon>Poaceae</taxon>
        <taxon>PACMAD clade</taxon>
        <taxon>Panicoideae</taxon>
        <taxon>Panicodae</taxon>
        <taxon>Paniceae</taxon>
        <taxon>Panicinae</taxon>
        <taxon>Panicum</taxon>
        <taxon>Panicum sect. Hiantes</taxon>
    </lineage>
</organism>
<evidence type="ECO:0000313" key="2">
    <source>
        <dbReference type="Proteomes" id="UP000823388"/>
    </source>
</evidence>
<sequence length="187" mass="20748">MAPSAPGRHQPPCGRCSPTTCCARPGLLGVPRPAPPGGCSPSRGRETSPTRFLSARNIRSLDESWCAHCPGVLETDAHIFSRCHRARGVWARLGISVPDAIVRRPWDIGVNVPLPDAVRLDIVLLILWHLWKCRNAVVFDQNDSGPLDVLTRVDRDMDAWMSRYRKVSPSVQQWKAWLNHCASASPM</sequence>
<evidence type="ECO:0008006" key="3">
    <source>
        <dbReference type="Google" id="ProtNLM"/>
    </source>
</evidence>
<name>A0A8T0NYS4_PANVG</name>
<evidence type="ECO:0000313" key="1">
    <source>
        <dbReference type="EMBL" id="KAG2554580.1"/>
    </source>
</evidence>
<comment type="caution">
    <text evidence="1">The sequence shown here is derived from an EMBL/GenBank/DDBJ whole genome shotgun (WGS) entry which is preliminary data.</text>
</comment>
<dbReference type="EMBL" id="CM029053">
    <property type="protein sequence ID" value="KAG2554580.1"/>
    <property type="molecule type" value="Genomic_DNA"/>
</dbReference>
<proteinExistence type="predicted"/>
<accession>A0A8T0NYS4</accession>
<protein>
    <recommendedName>
        <fullName evidence="3">Reverse transcriptase zinc-binding domain-containing protein</fullName>
    </recommendedName>
</protein>
<keyword evidence="2" id="KW-1185">Reference proteome</keyword>
<reference evidence="1" key="1">
    <citation type="submission" date="2020-05" db="EMBL/GenBank/DDBJ databases">
        <title>WGS assembly of Panicum virgatum.</title>
        <authorList>
            <person name="Lovell J.T."/>
            <person name="Jenkins J."/>
            <person name="Shu S."/>
            <person name="Juenger T.E."/>
            <person name="Schmutz J."/>
        </authorList>
    </citation>
    <scope>NUCLEOTIDE SEQUENCE</scope>
    <source>
        <strain evidence="1">AP13</strain>
    </source>
</reference>